<evidence type="ECO:0000256" key="1">
    <source>
        <dbReference type="ARBA" id="ARBA00009884"/>
    </source>
</evidence>
<proteinExistence type="inferred from homology"/>
<protein>
    <submittedName>
        <fullName evidence="2">Sec1-like protein</fullName>
    </submittedName>
</protein>
<dbReference type="SUPFAM" id="SSF56815">
    <property type="entry name" value="Sec1/munc18-like (SM) proteins"/>
    <property type="match status" value="1"/>
</dbReference>
<dbReference type="Pfam" id="PF00995">
    <property type="entry name" value="Sec1"/>
    <property type="match status" value="1"/>
</dbReference>
<reference evidence="2" key="1">
    <citation type="submission" date="2021-05" db="EMBL/GenBank/DDBJ databases">
        <title>A free-living protist that lacks canonical eukaryotic 1 DNA replication and segregation systems.</title>
        <authorList>
            <person name="Salas-Leiva D.E."/>
            <person name="Tromer E.C."/>
            <person name="Curtis B.A."/>
            <person name="Jerlstrom-Hultqvist J."/>
            <person name="Kolisko M."/>
            <person name="Yi Z."/>
            <person name="Salas-Leiva J.S."/>
            <person name="Gallot-Lavallee L."/>
            <person name="Kops G.J.P.L."/>
            <person name="Archibald J.M."/>
            <person name="Simpson A.G.B."/>
            <person name="Roger A.J."/>
        </authorList>
    </citation>
    <scope>NUCLEOTIDE SEQUENCE</scope>
    <source>
        <strain evidence="2">BICM</strain>
    </source>
</reference>
<dbReference type="InterPro" id="IPR027482">
    <property type="entry name" value="Sec1-like_dom2"/>
</dbReference>
<comment type="similarity">
    <text evidence="1">Belongs to the STXBP/unc-18/SEC1 family.</text>
</comment>
<gene>
    <name evidence="2" type="ORF">J8273_1987</name>
</gene>
<dbReference type="InterPro" id="IPR036045">
    <property type="entry name" value="Sec1-like_sf"/>
</dbReference>
<organism evidence="2 3">
    <name type="scientific">Carpediemonas membranifera</name>
    <dbReference type="NCBI Taxonomy" id="201153"/>
    <lineage>
        <taxon>Eukaryota</taxon>
        <taxon>Metamonada</taxon>
        <taxon>Carpediemonas-like organisms</taxon>
        <taxon>Carpediemonas</taxon>
    </lineage>
</organism>
<keyword evidence="3" id="KW-1185">Reference proteome</keyword>
<dbReference type="Gene3D" id="3.40.50.2060">
    <property type="match status" value="1"/>
</dbReference>
<dbReference type="GO" id="GO:0016192">
    <property type="term" value="P:vesicle-mediated transport"/>
    <property type="evidence" value="ECO:0007669"/>
    <property type="project" value="InterPro"/>
</dbReference>
<accession>A0A8J6B6X5</accession>
<evidence type="ECO:0000313" key="3">
    <source>
        <dbReference type="Proteomes" id="UP000717585"/>
    </source>
</evidence>
<name>A0A8J6B6X5_9EUKA</name>
<dbReference type="AlphaFoldDB" id="A0A8J6B6X5"/>
<evidence type="ECO:0000313" key="2">
    <source>
        <dbReference type="EMBL" id="KAG9396933.1"/>
    </source>
</evidence>
<dbReference type="InterPro" id="IPR043154">
    <property type="entry name" value="Sec-1-like_dom1"/>
</dbReference>
<dbReference type="PANTHER" id="PTHR11679">
    <property type="entry name" value="VESICLE PROTEIN SORTING-ASSOCIATED"/>
    <property type="match status" value="1"/>
</dbReference>
<dbReference type="InterPro" id="IPR043155">
    <property type="entry name" value="VPS33_dom3b"/>
</dbReference>
<dbReference type="OrthoDB" id="10262287at2759"/>
<sequence>MAEPNDKGSFDILRTQAYNQLKDILQHAKDTRLFFEDSLKGSIQYVMDPKELKGYTVKGSLEVLTYKDTKLPKAPVAKGKKGKQDRNTRTDTRWQSYVYIVRPTIRTMNMLASHIESAQLSCPAGFEFHVVFVPRDTLFAQEVLTERGVWDIVRPHCLDIGFLPLRHDFLSLDNPGSFRECTLYNDETSIFHIVLAIIKVQILFGRIPSIKAKGRFAMRLVENLNRETAACSEIATHPTIDELIVIDRSCDLVSPLLTQLTYEGMLDELFGIHLQSMQVSNKIVKYKEKGPEDTVTMDLYHKISLFHDFAYLAFNDLPAEIQRQAKIIQEAYDRRNQVDTVKEVKEYVKSFKVHQKNHHDLQIHMNLASAIGSVTMSAAFHQRLDLEHAAVVDGTVDFGILEDMIASVQPLRDVMRLLCLISVTRGGIKQKRLDQLQALIQQAYGYEALFTITNLRRAGLLNVGGKSWYDRVRKQLDLGPRSIDDHSAKQADYVFSGLYPLSIRAVERLSAAPDVAALEEKALRAVPGGGVTQFGEPTSRAAGRRKKTMVLFLGGVCAAEVAALRHLTETGDVDYITATTAMTNGAGLVESLFQDLDKPMAPGHTR</sequence>
<dbReference type="InterPro" id="IPR001619">
    <property type="entry name" value="Sec1-like"/>
</dbReference>
<dbReference type="Gene3D" id="3.40.50.1910">
    <property type="match status" value="2"/>
</dbReference>
<dbReference type="Proteomes" id="UP000717585">
    <property type="component" value="Unassembled WGS sequence"/>
</dbReference>
<dbReference type="EMBL" id="JAHDYR010000005">
    <property type="protein sequence ID" value="KAG9396933.1"/>
    <property type="molecule type" value="Genomic_DNA"/>
</dbReference>
<dbReference type="Gene3D" id="1.25.40.850">
    <property type="match status" value="1"/>
</dbReference>
<comment type="caution">
    <text evidence="2">The sequence shown here is derived from an EMBL/GenBank/DDBJ whole genome shotgun (WGS) entry which is preliminary data.</text>
</comment>